<dbReference type="Proteomes" id="UP000189229">
    <property type="component" value="Unassembled WGS sequence"/>
</dbReference>
<evidence type="ECO:0000313" key="2">
    <source>
        <dbReference type="Proteomes" id="UP000189229"/>
    </source>
</evidence>
<comment type="caution">
    <text evidence="1">The sequence shown here is derived from an EMBL/GenBank/DDBJ whole genome shotgun (WGS) entry which is preliminary data.</text>
</comment>
<name>A0A1V3XVX6_MYCKA</name>
<dbReference type="EMBL" id="MVBM01000001">
    <property type="protein sequence ID" value="OOK82926.1"/>
    <property type="molecule type" value="Genomic_DNA"/>
</dbReference>
<dbReference type="AlphaFoldDB" id="A0A1V3XVX6"/>
<sequence length="43" mass="4677">MNPQKYSATVQLASAAEPISRRAGRSLARLLPRIRPGYPILVG</sequence>
<reference evidence="1 2" key="1">
    <citation type="submission" date="2017-02" db="EMBL/GenBank/DDBJ databases">
        <title>Complete genome sequences of Mycobacterium kansasii strains isolated from rhesus macaques.</title>
        <authorList>
            <person name="Panda A."/>
            <person name="Nagaraj S."/>
            <person name="Zhao X."/>
            <person name="Tettelin H."/>
            <person name="Detolla L.J."/>
        </authorList>
    </citation>
    <scope>NUCLEOTIDE SEQUENCE [LARGE SCALE GENOMIC DNA]</scope>
    <source>
        <strain evidence="1 2">11-3813</strain>
    </source>
</reference>
<organism evidence="1 2">
    <name type="scientific">Mycobacterium kansasii</name>
    <dbReference type="NCBI Taxonomy" id="1768"/>
    <lineage>
        <taxon>Bacteria</taxon>
        <taxon>Bacillati</taxon>
        <taxon>Actinomycetota</taxon>
        <taxon>Actinomycetes</taxon>
        <taxon>Mycobacteriales</taxon>
        <taxon>Mycobacteriaceae</taxon>
        <taxon>Mycobacterium</taxon>
    </lineage>
</organism>
<accession>A0A1V3XVX6</accession>
<protein>
    <submittedName>
        <fullName evidence="1">Uncharacterized protein</fullName>
    </submittedName>
</protein>
<gene>
    <name evidence="1" type="ORF">BZL30_0687</name>
</gene>
<proteinExistence type="predicted"/>
<evidence type="ECO:0000313" key="1">
    <source>
        <dbReference type="EMBL" id="OOK82926.1"/>
    </source>
</evidence>